<dbReference type="Pfam" id="PF00622">
    <property type="entry name" value="SPRY"/>
    <property type="match status" value="1"/>
</dbReference>
<sequence length="674" mass="74080">MFHHPPSSRSPSATPAPLPGALQPELHEGGLAADPSESRYRTKVIRDDVERREHARMGAIMPGTGDGSALGEECFLWTDVPNVKNFRYIPCALSSTPSPHPSVPFYRTIPYPPPVPLVHLSLLDRSNYLRISPSLLTVCNERGFRSCRANVSVREGAWYYEVKIEIGDGDRGAGRGLGGDSVVGNPHVRLGWGRRESNLDTPVGCDAYSYGIRDATGEKVHLSRPKPYAGKGFKSGDVVGCLIKLPPRPSLEGKPTYHPAHVKRQRRAFNYKSQAYFESAEYAPCREMEALVDRDGKLAAAAANGNGESNGDVANHKKTAGAATKHTKKSKKPSEKQASSPEEPASRKLERLSESSISFFINGEPFGAAFEDIFDFTPLPPLRAPGTGKKQYGDDVMHDDGTLGYYPMVSCFGRAKVKTNFGPDFAHPLPVLPDGTPVKAMSDRWPEFLKEEAALDDVDEVEDTKRLEAILKAEKKALQKKMAKSKAKGGKSGSATPKGGVPAGTKKAQAGQQKRKRAGTEASTPGPDSVRGRTQTPVTAPSSVRGRTMTPVLFAQSDNGSDIPGKWDQEGQESTRERSVSVAQSDASSRDPWGRSRDEVEQEEQAERERDIKRPRPEEHMLSAGNSEDGYGEEEEEQEEKGEEREKREKRETNEEERGEEEEEEDEEEEGIKW</sequence>
<evidence type="ECO:0000313" key="7">
    <source>
        <dbReference type="Proteomes" id="UP000094819"/>
    </source>
</evidence>
<dbReference type="FunFam" id="2.60.120.920:FF:000071">
    <property type="entry name" value="Compass component bre2"/>
    <property type="match status" value="1"/>
</dbReference>
<feature type="compositionally biased region" description="Low complexity" evidence="4">
    <location>
        <begin position="493"/>
        <end position="512"/>
    </location>
</feature>
<dbReference type="CDD" id="cd12872">
    <property type="entry name" value="SPRY_Ash2"/>
    <property type="match status" value="1"/>
</dbReference>
<feature type="compositionally biased region" description="Acidic residues" evidence="4">
    <location>
        <begin position="654"/>
        <end position="674"/>
    </location>
</feature>
<dbReference type="PANTHER" id="PTHR10598:SF0">
    <property type="entry name" value="SET1_ASH2 HISTONE METHYLTRANSFERASE COMPLEX SUBUNIT ASH2"/>
    <property type="match status" value="1"/>
</dbReference>
<dbReference type="GeneID" id="30189832"/>
<comment type="caution">
    <text evidence="6">The sequence shown here is derived from an EMBL/GenBank/DDBJ whole genome shotgun (WGS) entry which is preliminary data.</text>
</comment>
<feature type="compositionally biased region" description="Basic and acidic residues" evidence="4">
    <location>
        <begin position="565"/>
        <end position="579"/>
    </location>
</feature>
<dbReference type="RefSeq" id="XP_019035737.1">
    <property type="nucleotide sequence ID" value="XM_019172795.1"/>
</dbReference>
<dbReference type="InterPro" id="IPR037353">
    <property type="entry name" value="ASH2"/>
</dbReference>
<dbReference type="InterPro" id="IPR001870">
    <property type="entry name" value="B30.2/SPRY"/>
</dbReference>
<dbReference type="GO" id="GO:0000976">
    <property type="term" value="F:transcription cis-regulatory region binding"/>
    <property type="evidence" value="ECO:0007669"/>
    <property type="project" value="TreeGrafter"/>
</dbReference>
<keyword evidence="7" id="KW-1185">Reference proteome</keyword>
<feature type="compositionally biased region" description="Acidic residues" evidence="4">
    <location>
        <begin position="630"/>
        <end position="641"/>
    </location>
</feature>
<protein>
    <submittedName>
        <fullName evidence="6">Compass component bre2</fullName>
    </submittedName>
</protein>
<feature type="region of interest" description="Disordered" evidence="4">
    <location>
        <begin position="1"/>
        <end position="42"/>
    </location>
</feature>
<organism evidence="6 7">
    <name type="scientific">Cryptococcus wingfieldii CBS 7118</name>
    <dbReference type="NCBI Taxonomy" id="1295528"/>
    <lineage>
        <taxon>Eukaryota</taxon>
        <taxon>Fungi</taxon>
        <taxon>Dikarya</taxon>
        <taxon>Basidiomycota</taxon>
        <taxon>Agaricomycotina</taxon>
        <taxon>Tremellomycetes</taxon>
        <taxon>Tremellales</taxon>
        <taxon>Cryptococcaceae</taxon>
        <taxon>Cryptococcus</taxon>
    </lineage>
</organism>
<feature type="compositionally biased region" description="Low complexity" evidence="4">
    <location>
        <begin position="1"/>
        <end position="15"/>
    </location>
</feature>
<accession>A0A1E3K9F6</accession>
<dbReference type="AlphaFoldDB" id="A0A1E3K9F6"/>
<dbReference type="SMART" id="SM00449">
    <property type="entry name" value="SPRY"/>
    <property type="match status" value="1"/>
</dbReference>
<dbReference type="OrthoDB" id="10266026at2759"/>
<reference evidence="6 7" key="1">
    <citation type="submission" date="2016-06" db="EMBL/GenBank/DDBJ databases">
        <title>Evolution of pathogenesis and genome organization in the Tremellales.</title>
        <authorList>
            <person name="Cuomo C."/>
            <person name="Litvintseva A."/>
            <person name="Heitman J."/>
            <person name="Chen Y."/>
            <person name="Sun S."/>
            <person name="Springer D."/>
            <person name="Dromer F."/>
            <person name="Young S."/>
            <person name="Zeng Q."/>
            <person name="Chapman S."/>
            <person name="Gujja S."/>
            <person name="Saif S."/>
            <person name="Birren B."/>
        </authorList>
    </citation>
    <scope>NUCLEOTIDE SEQUENCE [LARGE SCALE GENOMIC DNA]</scope>
    <source>
        <strain evidence="6 7">CBS 7118</strain>
    </source>
</reference>
<dbReference type="InterPro" id="IPR043136">
    <property type="entry name" value="B30.2/SPRY_sf"/>
</dbReference>
<name>A0A1E3K9F6_9TREE</name>
<dbReference type="Gene3D" id="2.60.120.920">
    <property type="match status" value="1"/>
</dbReference>
<dbReference type="PANTHER" id="PTHR10598">
    <property type="entry name" value="SET1/ASH2 HISTONE METHYLTRANSFERASE COMPLEX SUBUNIT ASH2"/>
    <property type="match status" value="1"/>
</dbReference>
<dbReference type="InterPro" id="IPR013320">
    <property type="entry name" value="ConA-like_dom_sf"/>
</dbReference>
<dbReference type="SUPFAM" id="SSF49899">
    <property type="entry name" value="Concanavalin A-like lectins/glucanases"/>
    <property type="match status" value="1"/>
</dbReference>
<evidence type="ECO:0000256" key="2">
    <source>
        <dbReference type="ARBA" id="ARBA00023242"/>
    </source>
</evidence>
<comment type="subcellular location">
    <subcellularLocation>
        <location evidence="1">Nucleus</location>
    </subcellularLocation>
</comment>
<evidence type="ECO:0000256" key="3">
    <source>
        <dbReference type="ARBA" id="ARBA00038149"/>
    </source>
</evidence>
<proteinExistence type="inferred from homology"/>
<feature type="domain" description="B30.2/SPRY" evidence="5">
    <location>
        <begin position="98"/>
        <end position="298"/>
    </location>
</feature>
<dbReference type="InterPro" id="IPR003877">
    <property type="entry name" value="SPRY_dom"/>
</dbReference>
<feature type="region of interest" description="Disordered" evidence="4">
    <location>
        <begin position="303"/>
        <end position="350"/>
    </location>
</feature>
<dbReference type="Proteomes" id="UP000094819">
    <property type="component" value="Unassembled WGS sequence"/>
</dbReference>
<keyword evidence="2" id="KW-0539">Nucleus</keyword>
<evidence type="ECO:0000259" key="5">
    <source>
        <dbReference type="PROSITE" id="PS50188"/>
    </source>
</evidence>
<feature type="compositionally biased region" description="Basic and acidic residues" evidence="4">
    <location>
        <begin position="642"/>
        <end position="653"/>
    </location>
</feature>
<evidence type="ECO:0000313" key="6">
    <source>
        <dbReference type="EMBL" id="ODO08882.1"/>
    </source>
</evidence>
<feature type="compositionally biased region" description="Polar residues" evidence="4">
    <location>
        <begin position="532"/>
        <end position="542"/>
    </location>
</feature>
<comment type="similarity">
    <text evidence="3">Belongs to the cclA family.</text>
</comment>
<dbReference type="EMBL" id="AWGH01000001">
    <property type="protein sequence ID" value="ODO08882.1"/>
    <property type="molecule type" value="Genomic_DNA"/>
</dbReference>
<evidence type="ECO:0000256" key="1">
    <source>
        <dbReference type="ARBA" id="ARBA00004123"/>
    </source>
</evidence>
<feature type="region of interest" description="Disordered" evidence="4">
    <location>
        <begin position="481"/>
        <end position="674"/>
    </location>
</feature>
<feature type="compositionally biased region" description="Basic and acidic residues" evidence="4">
    <location>
        <begin position="588"/>
        <end position="621"/>
    </location>
</feature>
<dbReference type="PROSITE" id="PS50188">
    <property type="entry name" value="B302_SPRY"/>
    <property type="match status" value="1"/>
</dbReference>
<evidence type="ECO:0000256" key="4">
    <source>
        <dbReference type="SAM" id="MobiDB-lite"/>
    </source>
</evidence>
<gene>
    <name evidence="6" type="ORF">L198_00619</name>
</gene>
<dbReference type="GO" id="GO:0048188">
    <property type="term" value="C:Set1C/COMPASS complex"/>
    <property type="evidence" value="ECO:0007669"/>
    <property type="project" value="InterPro"/>
</dbReference>